<keyword evidence="3" id="KW-1185">Reference proteome</keyword>
<accession>A0A2S6GEJ2</accession>
<dbReference type="OrthoDB" id="3680624at2"/>
<organism evidence="2 3">
    <name type="scientific">Actinokineospora auranticolor</name>
    <dbReference type="NCBI Taxonomy" id="155976"/>
    <lineage>
        <taxon>Bacteria</taxon>
        <taxon>Bacillati</taxon>
        <taxon>Actinomycetota</taxon>
        <taxon>Actinomycetes</taxon>
        <taxon>Pseudonocardiales</taxon>
        <taxon>Pseudonocardiaceae</taxon>
        <taxon>Actinokineospora</taxon>
    </lineage>
</organism>
<dbReference type="AlphaFoldDB" id="A0A2S6GEJ2"/>
<feature type="region of interest" description="Disordered" evidence="1">
    <location>
        <begin position="141"/>
        <end position="160"/>
    </location>
</feature>
<gene>
    <name evidence="2" type="ORF">CLV40_12733</name>
</gene>
<feature type="region of interest" description="Disordered" evidence="1">
    <location>
        <begin position="21"/>
        <end position="48"/>
    </location>
</feature>
<evidence type="ECO:0000313" key="3">
    <source>
        <dbReference type="Proteomes" id="UP000239203"/>
    </source>
</evidence>
<name>A0A2S6GEJ2_9PSEU</name>
<dbReference type="Proteomes" id="UP000239203">
    <property type="component" value="Unassembled WGS sequence"/>
</dbReference>
<comment type="caution">
    <text evidence="2">The sequence shown here is derived from an EMBL/GenBank/DDBJ whole genome shotgun (WGS) entry which is preliminary data.</text>
</comment>
<evidence type="ECO:0000256" key="1">
    <source>
        <dbReference type="SAM" id="MobiDB-lite"/>
    </source>
</evidence>
<evidence type="ECO:0000313" key="2">
    <source>
        <dbReference type="EMBL" id="PPK63506.1"/>
    </source>
</evidence>
<reference evidence="2 3" key="1">
    <citation type="submission" date="2018-02" db="EMBL/GenBank/DDBJ databases">
        <title>Genomic Encyclopedia of Archaeal and Bacterial Type Strains, Phase II (KMG-II): from individual species to whole genera.</title>
        <authorList>
            <person name="Goeker M."/>
        </authorList>
    </citation>
    <scope>NUCLEOTIDE SEQUENCE [LARGE SCALE GENOMIC DNA]</scope>
    <source>
        <strain evidence="2 3">YU 961-1</strain>
    </source>
</reference>
<sequence length="209" mass="22795">MIHAGRTAVDSDAIAAMHGLSPAAAHKRRPWNDPDHPRPITRGRPVSGRPRLWDEAQARAYANGEPIPALPTRRDDRDLLDRGEAAELAGVTPDTWSKYQRTARTQAREDTPLVPPADEIVCGAEHWYRATVKQCKRERAARAKAARGGRPPGSGDRVPRTEIGPAIAELVHAAQANGERVNVAEIARTLGIAYSTAHIHVTRLTGESR</sequence>
<protein>
    <submittedName>
        <fullName evidence="2">Uncharacterized protein</fullName>
    </submittedName>
</protein>
<proteinExistence type="predicted"/>
<dbReference type="EMBL" id="PTIX01000027">
    <property type="protein sequence ID" value="PPK63506.1"/>
    <property type="molecule type" value="Genomic_DNA"/>
</dbReference>
<dbReference type="RefSeq" id="WP_104482638.1">
    <property type="nucleotide sequence ID" value="NZ_CP154825.1"/>
</dbReference>